<reference evidence="2" key="2">
    <citation type="submission" date="2021-01" db="EMBL/GenBank/DDBJ databases">
        <authorList>
            <person name="Mieszkin S."/>
            <person name="Pouder E."/>
            <person name="Alain K."/>
        </authorList>
    </citation>
    <scope>NUCLEOTIDE SEQUENCE</scope>
    <source>
        <strain evidence="2">HW T2.11</strain>
    </source>
</reference>
<keyword evidence="3" id="KW-1185">Reference proteome</keyword>
<reference evidence="2" key="1">
    <citation type="journal article" date="2021" name="Microorganisms">
        <title>Acidisoma silvae sp. nov. and Acidisomacellulosilytica sp. nov., Two Acidophilic Bacteria Isolated from Decaying Wood, Hydrolyzing Cellulose and Producing Poly-3-hydroxybutyrate.</title>
        <authorList>
            <person name="Mieszkin S."/>
            <person name="Pouder E."/>
            <person name="Uroz S."/>
            <person name="Simon-Colin C."/>
            <person name="Alain K."/>
        </authorList>
    </citation>
    <scope>NUCLEOTIDE SEQUENCE</scope>
    <source>
        <strain evidence="2">HW T2.11</strain>
    </source>
</reference>
<dbReference type="InterPro" id="IPR002586">
    <property type="entry name" value="CobQ/CobB/MinD/ParA_Nub-bd_dom"/>
</dbReference>
<dbReference type="Gene3D" id="3.40.50.300">
    <property type="entry name" value="P-loop containing nucleotide triphosphate hydrolases"/>
    <property type="match status" value="1"/>
</dbReference>
<dbReference type="PANTHER" id="PTHR13696:SF96">
    <property type="entry name" value="COBQ_COBB_MIND_PARA NUCLEOTIDE BINDING DOMAIN-CONTAINING PROTEIN"/>
    <property type="match status" value="1"/>
</dbReference>
<dbReference type="InterPro" id="IPR048089">
    <property type="entry name" value="McdA"/>
</dbReference>
<dbReference type="NCBIfam" id="NF041546">
    <property type="entry name" value="ParA_partition"/>
    <property type="match status" value="1"/>
</dbReference>
<dbReference type="InterPro" id="IPR050678">
    <property type="entry name" value="DNA_Partitioning_ATPase"/>
</dbReference>
<feature type="domain" description="CobQ/CobB/MinD/ParA nucleotide binding" evidence="1">
    <location>
        <begin position="5"/>
        <end position="167"/>
    </location>
</feature>
<dbReference type="PIRSF" id="PIRSF009320">
    <property type="entry name" value="Nuc_binding_HP_1000"/>
    <property type="match status" value="1"/>
</dbReference>
<dbReference type="PANTHER" id="PTHR13696">
    <property type="entry name" value="P-LOOP CONTAINING NUCLEOSIDE TRIPHOSPHATE HYDROLASE"/>
    <property type="match status" value="1"/>
</dbReference>
<comment type="caution">
    <text evidence="2">The sequence shown here is derived from an EMBL/GenBank/DDBJ whole genome shotgun (WGS) entry which is preliminary data.</text>
</comment>
<name>A0A963YWD9_9PROT</name>
<dbReference type="SUPFAM" id="SSF52540">
    <property type="entry name" value="P-loop containing nucleoside triphosphate hydrolases"/>
    <property type="match status" value="1"/>
</dbReference>
<dbReference type="EMBL" id="JAESVB010000036">
    <property type="protein sequence ID" value="MCB8878437.1"/>
    <property type="molecule type" value="Genomic_DNA"/>
</dbReference>
<evidence type="ECO:0000313" key="3">
    <source>
        <dbReference type="Proteomes" id="UP000708298"/>
    </source>
</evidence>
<dbReference type="Pfam" id="PF01656">
    <property type="entry name" value="CbiA"/>
    <property type="match status" value="1"/>
</dbReference>
<evidence type="ECO:0000313" key="2">
    <source>
        <dbReference type="EMBL" id="MCB8878437.1"/>
    </source>
</evidence>
<accession>A0A963YWD9</accession>
<dbReference type="AlphaFoldDB" id="A0A963YWD9"/>
<evidence type="ECO:0000259" key="1">
    <source>
        <dbReference type="Pfam" id="PF01656"/>
    </source>
</evidence>
<dbReference type="CDD" id="cd02042">
    <property type="entry name" value="ParAB_family"/>
    <property type="match status" value="1"/>
</dbReference>
<proteinExistence type="predicted"/>
<gene>
    <name evidence="2" type="ORF">ASILVAE211_24895</name>
</gene>
<organism evidence="2 3">
    <name type="scientific">Acidisoma silvae</name>
    <dbReference type="NCBI Taxonomy" id="2802396"/>
    <lineage>
        <taxon>Bacteria</taxon>
        <taxon>Pseudomonadati</taxon>
        <taxon>Pseudomonadota</taxon>
        <taxon>Alphaproteobacteria</taxon>
        <taxon>Acetobacterales</taxon>
        <taxon>Acidocellaceae</taxon>
        <taxon>Acidisoma</taxon>
    </lineage>
</organism>
<dbReference type="InterPro" id="IPR027417">
    <property type="entry name" value="P-loop_NTPase"/>
</dbReference>
<sequence length="211" mass="22502">MCMIIAVVNQKGGVSKTTLALNLGAAIAAQGKRVLLIDADPQQTAQDWAAVRSSPPPFQVIGLTKPVLHRDLPAMAADYDAVIIDGAPRNYEVARSAIAAADFVLIPVQPSGADFWASRETVNLVKDAHSFKETQKSAFVVSRKIGRTVLGREITDALAEFALPVLKAGTTQRIVFAEAMTAGTTVIEHEPKGAAADEIRAILAEIEEMSR</sequence>
<protein>
    <submittedName>
        <fullName evidence="2">AAA family ATPase</fullName>
    </submittedName>
</protein>
<dbReference type="Proteomes" id="UP000708298">
    <property type="component" value="Unassembled WGS sequence"/>
</dbReference>